<dbReference type="GO" id="GO:0060047">
    <property type="term" value="P:heart contraction"/>
    <property type="evidence" value="ECO:0007669"/>
    <property type="project" value="Ensembl"/>
</dbReference>
<dbReference type="InterPro" id="IPR052669">
    <property type="entry name" value="SL1/TIF-IB_Component"/>
</dbReference>
<sequence>MADLEMQPITDDTSDGDRNTVLNYPNGSNDKSKLPLADSPFYDHRIESGFHQSTRTCCLKVRNAMLHNDWHKAGQYMASYFQAIEDTNVSVAQQHIEIIWKTGTDILHHLPNVTMENYNDFYEQMKLLGLNNYLLVSLEHSFHLMVNGQLEKARHQLSMAETWRHGRLSESQSQRVKLVQAYRSLLDYFTWCDKRENFSTASTVNLKEILKNPGVWDPFILCYIEMLEHYQQHDEISKILEDYAYDESFPPNPNAHVYLYRHLKKTGAPEKKLRRVLKVLHDLVPSHELMPEYFTLLLRSGKDNKPALANRVSLYFRLAAPGKDLKHAQNAKSNSNRIDRIHAFLMRLSIE</sequence>
<dbReference type="Proteomes" id="UP000694546">
    <property type="component" value="Chromosome 21"/>
</dbReference>
<evidence type="ECO:0000313" key="2">
    <source>
        <dbReference type="Ensembl" id="ENSGMOP00000001891.2"/>
    </source>
</evidence>
<dbReference type="GeneTree" id="ENSGT00390000011405"/>
<reference evidence="2" key="1">
    <citation type="submission" date="2025-08" db="UniProtKB">
        <authorList>
            <consortium name="Ensembl"/>
        </authorList>
    </citation>
    <scope>IDENTIFICATION</scope>
</reference>
<protein>
    <submittedName>
        <fullName evidence="2">TATA box binding protein (TBP)-associated factor, RNA polymerase I, A</fullName>
    </submittedName>
</protein>
<organism evidence="2 3">
    <name type="scientific">Gadus morhua</name>
    <name type="common">Atlantic cod</name>
    <dbReference type="NCBI Taxonomy" id="8049"/>
    <lineage>
        <taxon>Eukaryota</taxon>
        <taxon>Metazoa</taxon>
        <taxon>Chordata</taxon>
        <taxon>Craniata</taxon>
        <taxon>Vertebrata</taxon>
        <taxon>Euteleostomi</taxon>
        <taxon>Actinopterygii</taxon>
        <taxon>Neopterygii</taxon>
        <taxon>Teleostei</taxon>
        <taxon>Neoteleostei</taxon>
        <taxon>Acanthomorphata</taxon>
        <taxon>Zeiogadaria</taxon>
        <taxon>Gadariae</taxon>
        <taxon>Gadiformes</taxon>
        <taxon>Gadoidei</taxon>
        <taxon>Gadidae</taxon>
        <taxon>Gadus</taxon>
    </lineage>
</organism>
<dbReference type="PANTHER" id="PTHR32122:SF1">
    <property type="entry name" value="TATA BOX-BINDING PROTEIN-ASSOCIATED FACTOR RNA POLYMERASE I SUBUNIT A"/>
    <property type="match status" value="1"/>
</dbReference>
<evidence type="ECO:0000313" key="3">
    <source>
        <dbReference type="Proteomes" id="UP000694546"/>
    </source>
</evidence>
<dbReference type="GO" id="GO:0000120">
    <property type="term" value="C:RNA polymerase I transcription regulator complex"/>
    <property type="evidence" value="ECO:0007669"/>
    <property type="project" value="InterPro"/>
</dbReference>
<dbReference type="Pfam" id="PF14929">
    <property type="entry name" value="TAF1_subA"/>
    <property type="match status" value="1"/>
</dbReference>
<dbReference type="AlphaFoldDB" id="A0A8C4YZP5"/>
<feature type="compositionally biased region" description="Polar residues" evidence="1">
    <location>
        <begin position="20"/>
        <end position="29"/>
    </location>
</feature>
<name>A0A8C4YZP5_GADMO</name>
<dbReference type="Ensembl" id="ENSGMOT00000001953.2">
    <property type="protein sequence ID" value="ENSGMOP00000001891.2"/>
    <property type="gene ID" value="ENSGMOG00000001782.2"/>
</dbReference>
<dbReference type="InterPro" id="IPR039495">
    <property type="entry name" value="TAF1A"/>
</dbReference>
<dbReference type="GO" id="GO:0006360">
    <property type="term" value="P:transcription by RNA polymerase I"/>
    <property type="evidence" value="ECO:0007669"/>
    <property type="project" value="InterPro"/>
</dbReference>
<keyword evidence="3" id="KW-1185">Reference proteome</keyword>
<proteinExistence type="predicted"/>
<feature type="region of interest" description="Disordered" evidence="1">
    <location>
        <begin position="1"/>
        <end position="32"/>
    </location>
</feature>
<dbReference type="PANTHER" id="PTHR32122">
    <property type="entry name" value="TATA BOX-BINDING PROTEIN ASSOCIATED FACTOR RNA POLYMERASE I SUBUNIT A"/>
    <property type="match status" value="1"/>
</dbReference>
<reference evidence="2" key="2">
    <citation type="submission" date="2025-09" db="UniProtKB">
        <authorList>
            <consortium name="Ensembl"/>
        </authorList>
    </citation>
    <scope>IDENTIFICATION</scope>
</reference>
<gene>
    <name evidence="2" type="primary">TAF1A</name>
</gene>
<accession>A0A8C4YZP5</accession>
<evidence type="ECO:0000256" key="1">
    <source>
        <dbReference type="SAM" id="MobiDB-lite"/>
    </source>
</evidence>